<gene>
    <name evidence="1" type="ORF">K461DRAFT_21834</name>
</gene>
<dbReference type="EMBL" id="ML996081">
    <property type="protein sequence ID" value="KAF2157630.1"/>
    <property type="molecule type" value="Genomic_DNA"/>
</dbReference>
<reference evidence="1" key="1">
    <citation type="journal article" date="2020" name="Stud. Mycol.">
        <title>101 Dothideomycetes genomes: a test case for predicting lifestyles and emergence of pathogens.</title>
        <authorList>
            <person name="Haridas S."/>
            <person name="Albert R."/>
            <person name="Binder M."/>
            <person name="Bloem J."/>
            <person name="Labutti K."/>
            <person name="Salamov A."/>
            <person name="Andreopoulos B."/>
            <person name="Baker S."/>
            <person name="Barry K."/>
            <person name="Bills G."/>
            <person name="Bluhm B."/>
            <person name="Cannon C."/>
            <person name="Castanera R."/>
            <person name="Culley D."/>
            <person name="Daum C."/>
            <person name="Ezra D."/>
            <person name="Gonzalez J."/>
            <person name="Henrissat B."/>
            <person name="Kuo A."/>
            <person name="Liang C."/>
            <person name="Lipzen A."/>
            <person name="Lutzoni F."/>
            <person name="Magnuson J."/>
            <person name="Mondo S."/>
            <person name="Nolan M."/>
            <person name="Ohm R."/>
            <person name="Pangilinan J."/>
            <person name="Park H.-J."/>
            <person name="Ramirez L."/>
            <person name="Alfaro M."/>
            <person name="Sun H."/>
            <person name="Tritt A."/>
            <person name="Yoshinaga Y."/>
            <person name="Zwiers L.-H."/>
            <person name="Turgeon B."/>
            <person name="Goodwin S."/>
            <person name="Spatafora J."/>
            <person name="Crous P."/>
            <person name="Grigoriev I."/>
        </authorList>
    </citation>
    <scope>NUCLEOTIDE SEQUENCE</scope>
    <source>
        <strain evidence="1">CBS 260.36</strain>
    </source>
</reference>
<protein>
    <submittedName>
        <fullName evidence="1">Uncharacterized protein</fullName>
    </submittedName>
</protein>
<name>A0A9P4JDG7_9PEZI</name>
<dbReference type="Proteomes" id="UP000799439">
    <property type="component" value="Unassembled WGS sequence"/>
</dbReference>
<evidence type="ECO:0000313" key="1">
    <source>
        <dbReference type="EMBL" id="KAF2157630.1"/>
    </source>
</evidence>
<keyword evidence="2" id="KW-1185">Reference proteome</keyword>
<comment type="caution">
    <text evidence="1">The sequence shown here is derived from an EMBL/GenBank/DDBJ whole genome shotgun (WGS) entry which is preliminary data.</text>
</comment>
<evidence type="ECO:0000313" key="2">
    <source>
        <dbReference type="Proteomes" id="UP000799439"/>
    </source>
</evidence>
<accession>A0A9P4JDG7</accession>
<dbReference type="AlphaFoldDB" id="A0A9P4JDG7"/>
<sequence>MPSCSANHCHVRQRLGMLITALRGICQGEDGNIVLAPMVKTGNGVVLIVTYTEAAEEGELTRAISLLSRDDASCSWELVIRSAHRIHDDPDHAGACGPLCRIRSLILGVLSF</sequence>
<organism evidence="1 2">
    <name type="scientific">Myriangium duriaei CBS 260.36</name>
    <dbReference type="NCBI Taxonomy" id="1168546"/>
    <lineage>
        <taxon>Eukaryota</taxon>
        <taxon>Fungi</taxon>
        <taxon>Dikarya</taxon>
        <taxon>Ascomycota</taxon>
        <taxon>Pezizomycotina</taxon>
        <taxon>Dothideomycetes</taxon>
        <taxon>Dothideomycetidae</taxon>
        <taxon>Myriangiales</taxon>
        <taxon>Myriangiaceae</taxon>
        <taxon>Myriangium</taxon>
    </lineage>
</organism>
<proteinExistence type="predicted"/>